<accession>A0A8R7UF79</accession>
<reference evidence="1" key="2">
    <citation type="submission" date="2018-03" db="EMBL/GenBank/DDBJ databases">
        <title>The Triticum urartu genome reveals the dynamic nature of wheat genome evolution.</title>
        <authorList>
            <person name="Ling H."/>
            <person name="Ma B."/>
            <person name="Shi X."/>
            <person name="Liu H."/>
            <person name="Dong L."/>
            <person name="Sun H."/>
            <person name="Cao Y."/>
            <person name="Gao Q."/>
            <person name="Zheng S."/>
            <person name="Li Y."/>
            <person name="Yu Y."/>
            <person name="Du H."/>
            <person name="Qi M."/>
            <person name="Li Y."/>
            <person name="Yu H."/>
            <person name="Cui Y."/>
            <person name="Wang N."/>
            <person name="Chen C."/>
            <person name="Wu H."/>
            <person name="Zhao Y."/>
            <person name="Zhang J."/>
            <person name="Li Y."/>
            <person name="Zhou W."/>
            <person name="Zhang B."/>
            <person name="Hu W."/>
            <person name="Eijk M."/>
            <person name="Tang J."/>
            <person name="Witsenboer H."/>
            <person name="Zhao S."/>
            <person name="Li Z."/>
            <person name="Zhang A."/>
            <person name="Wang D."/>
            <person name="Liang C."/>
        </authorList>
    </citation>
    <scope>NUCLEOTIDE SEQUENCE [LARGE SCALE GENOMIC DNA]</scope>
    <source>
        <strain evidence="1">cv. G1812</strain>
    </source>
</reference>
<dbReference type="Proteomes" id="UP000015106">
    <property type="component" value="Chromosome 5"/>
</dbReference>
<name>A0A8R7UF79_TRIUA</name>
<dbReference type="EnsemblPlants" id="TuG1812G0500000948.01.T01">
    <property type="protein sequence ID" value="TuG1812G0500000948.01.T01.cds404167"/>
    <property type="gene ID" value="TuG1812G0500000948.01"/>
</dbReference>
<evidence type="ECO:0000313" key="1">
    <source>
        <dbReference type="EnsemblPlants" id="TuG1812G0500000948.01.T01.cds404167"/>
    </source>
</evidence>
<dbReference type="Gramene" id="TuG1812G0500000948.01.T01">
    <property type="protein sequence ID" value="TuG1812G0500000948.01.T01.cds404167"/>
    <property type="gene ID" value="TuG1812G0500000948.01"/>
</dbReference>
<reference evidence="2" key="1">
    <citation type="journal article" date="2013" name="Nature">
        <title>Draft genome of the wheat A-genome progenitor Triticum urartu.</title>
        <authorList>
            <person name="Ling H.Q."/>
            <person name="Zhao S."/>
            <person name="Liu D."/>
            <person name="Wang J."/>
            <person name="Sun H."/>
            <person name="Zhang C."/>
            <person name="Fan H."/>
            <person name="Li D."/>
            <person name="Dong L."/>
            <person name="Tao Y."/>
            <person name="Gao C."/>
            <person name="Wu H."/>
            <person name="Li Y."/>
            <person name="Cui Y."/>
            <person name="Guo X."/>
            <person name="Zheng S."/>
            <person name="Wang B."/>
            <person name="Yu K."/>
            <person name="Liang Q."/>
            <person name="Yang W."/>
            <person name="Lou X."/>
            <person name="Chen J."/>
            <person name="Feng M."/>
            <person name="Jian J."/>
            <person name="Zhang X."/>
            <person name="Luo G."/>
            <person name="Jiang Y."/>
            <person name="Liu J."/>
            <person name="Wang Z."/>
            <person name="Sha Y."/>
            <person name="Zhang B."/>
            <person name="Wu H."/>
            <person name="Tang D."/>
            <person name="Shen Q."/>
            <person name="Xue P."/>
            <person name="Zou S."/>
            <person name="Wang X."/>
            <person name="Liu X."/>
            <person name="Wang F."/>
            <person name="Yang Y."/>
            <person name="An X."/>
            <person name="Dong Z."/>
            <person name="Zhang K."/>
            <person name="Zhang X."/>
            <person name="Luo M.C."/>
            <person name="Dvorak J."/>
            <person name="Tong Y."/>
            <person name="Wang J."/>
            <person name="Yang H."/>
            <person name="Li Z."/>
            <person name="Wang D."/>
            <person name="Zhang A."/>
            <person name="Wang J."/>
        </authorList>
    </citation>
    <scope>NUCLEOTIDE SEQUENCE</scope>
    <source>
        <strain evidence="2">cv. G1812</strain>
    </source>
</reference>
<protein>
    <submittedName>
        <fullName evidence="1">Uncharacterized protein</fullName>
    </submittedName>
</protein>
<organism evidence="1 2">
    <name type="scientific">Triticum urartu</name>
    <name type="common">Red wild einkorn</name>
    <name type="synonym">Crithodium urartu</name>
    <dbReference type="NCBI Taxonomy" id="4572"/>
    <lineage>
        <taxon>Eukaryota</taxon>
        <taxon>Viridiplantae</taxon>
        <taxon>Streptophyta</taxon>
        <taxon>Embryophyta</taxon>
        <taxon>Tracheophyta</taxon>
        <taxon>Spermatophyta</taxon>
        <taxon>Magnoliopsida</taxon>
        <taxon>Liliopsida</taxon>
        <taxon>Poales</taxon>
        <taxon>Poaceae</taxon>
        <taxon>BOP clade</taxon>
        <taxon>Pooideae</taxon>
        <taxon>Triticodae</taxon>
        <taxon>Triticeae</taxon>
        <taxon>Triticinae</taxon>
        <taxon>Triticum</taxon>
    </lineage>
</organism>
<reference evidence="1" key="3">
    <citation type="submission" date="2022-06" db="UniProtKB">
        <authorList>
            <consortium name="EnsemblPlants"/>
        </authorList>
    </citation>
    <scope>IDENTIFICATION</scope>
</reference>
<keyword evidence="2" id="KW-1185">Reference proteome</keyword>
<sequence>MGSMRRTITKDNLVSLLQEDLIQNVSITKWQKLRRKCCVHQNQNSSHKKYIVGIVFFYSTPTIRHYVQGQKSNFEIQ</sequence>
<dbReference type="AlphaFoldDB" id="A0A8R7UF79"/>
<evidence type="ECO:0000313" key="2">
    <source>
        <dbReference type="Proteomes" id="UP000015106"/>
    </source>
</evidence>
<proteinExistence type="predicted"/>